<accession>B4JXZ7</accession>
<name>B4JXZ7_DROGR</name>
<dbReference type="InterPro" id="IPR023614">
    <property type="entry name" value="Porin_dom_sf"/>
</dbReference>
<proteinExistence type="inferred from homology"/>
<keyword evidence="7" id="KW-0406">Ion transport</keyword>
<keyword evidence="8" id="KW-0626">Porin</keyword>
<dbReference type="PANTHER" id="PTHR11743:SF70">
    <property type="entry name" value="GH26960P-RELATED"/>
    <property type="match status" value="1"/>
</dbReference>
<dbReference type="SMR" id="B4JXZ7"/>
<dbReference type="STRING" id="7222.B4JXZ7"/>
<evidence type="ECO:0000256" key="9">
    <source>
        <dbReference type="ARBA" id="ARBA00023128"/>
    </source>
</evidence>
<dbReference type="GO" id="GO:0005741">
    <property type="term" value="C:mitochondrial outer membrane"/>
    <property type="evidence" value="ECO:0007669"/>
    <property type="project" value="UniProtKB-SubCell"/>
</dbReference>
<evidence type="ECO:0000256" key="10">
    <source>
        <dbReference type="ARBA" id="ARBA00023136"/>
    </source>
</evidence>
<keyword evidence="10" id="KW-0472">Membrane</keyword>
<comment type="subcellular location">
    <subcellularLocation>
        <location evidence="1">Mitochondrion outer membrane</location>
    </subcellularLocation>
</comment>
<keyword evidence="4" id="KW-1134">Transmembrane beta strand</keyword>
<evidence type="ECO:0000256" key="4">
    <source>
        <dbReference type="ARBA" id="ARBA00022452"/>
    </source>
</evidence>
<protein>
    <submittedName>
        <fullName evidence="11">GH14201</fullName>
    </submittedName>
</protein>
<keyword evidence="6" id="KW-1000">Mitochondrion outer membrane</keyword>
<dbReference type="InParanoid" id="B4JXZ7"/>
<dbReference type="eggNOG" id="KOG3126">
    <property type="taxonomic scope" value="Eukaryota"/>
</dbReference>
<dbReference type="AlphaFoldDB" id="B4JXZ7"/>
<evidence type="ECO:0000256" key="3">
    <source>
        <dbReference type="ARBA" id="ARBA00022448"/>
    </source>
</evidence>
<evidence type="ECO:0000256" key="7">
    <source>
        <dbReference type="ARBA" id="ARBA00023065"/>
    </source>
</evidence>
<dbReference type="InterPro" id="IPR027246">
    <property type="entry name" value="Porin_Euk/Tom40"/>
</dbReference>
<dbReference type="Pfam" id="PF01459">
    <property type="entry name" value="Porin_3"/>
    <property type="match status" value="1"/>
</dbReference>
<organism evidence="12">
    <name type="scientific">Drosophila grimshawi</name>
    <name type="common">Hawaiian fruit fly</name>
    <name type="synonym">Idiomyia grimshawi</name>
    <dbReference type="NCBI Taxonomy" id="7222"/>
    <lineage>
        <taxon>Eukaryota</taxon>
        <taxon>Metazoa</taxon>
        <taxon>Ecdysozoa</taxon>
        <taxon>Arthropoda</taxon>
        <taxon>Hexapoda</taxon>
        <taxon>Insecta</taxon>
        <taxon>Pterygota</taxon>
        <taxon>Neoptera</taxon>
        <taxon>Endopterygota</taxon>
        <taxon>Diptera</taxon>
        <taxon>Brachycera</taxon>
        <taxon>Muscomorpha</taxon>
        <taxon>Ephydroidea</taxon>
        <taxon>Drosophilidae</taxon>
        <taxon>Drosophila</taxon>
        <taxon>Hawaiian Drosophila</taxon>
    </lineage>
</organism>
<dbReference type="GO" id="GO:0008308">
    <property type="term" value="F:voltage-gated monoatomic anion channel activity"/>
    <property type="evidence" value="ECO:0007669"/>
    <property type="project" value="InterPro"/>
</dbReference>
<keyword evidence="3" id="KW-0813">Transport</keyword>
<dbReference type="HOGENOM" id="CLU_044399_2_0_1"/>
<dbReference type="InterPro" id="IPR001925">
    <property type="entry name" value="Porin_Euk"/>
</dbReference>
<dbReference type="Proteomes" id="UP000001070">
    <property type="component" value="Unassembled WGS sequence"/>
</dbReference>
<keyword evidence="12" id="KW-1185">Reference proteome</keyword>
<dbReference type="GO" id="GO:0046930">
    <property type="term" value="C:pore complex"/>
    <property type="evidence" value="ECO:0007669"/>
    <property type="project" value="UniProtKB-KW"/>
</dbReference>
<keyword evidence="9" id="KW-0496">Mitochondrion</keyword>
<evidence type="ECO:0000313" key="12">
    <source>
        <dbReference type="Proteomes" id="UP000001070"/>
    </source>
</evidence>
<evidence type="ECO:0000256" key="8">
    <source>
        <dbReference type="ARBA" id="ARBA00023114"/>
    </source>
</evidence>
<dbReference type="PhylomeDB" id="B4JXZ7"/>
<dbReference type="PRINTS" id="PR00185">
    <property type="entry name" value="EUKARYTPORIN"/>
</dbReference>
<reference evidence="11 12" key="1">
    <citation type="journal article" date="2007" name="Nature">
        <title>Evolution of genes and genomes on the Drosophila phylogeny.</title>
        <authorList>
            <consortium name="Drosophila 12 Genomes Consortium"/>
            <person name="Clark A.G."/>
            <person name="Eisen M.B."/>
            <person name="Smith D.R."/>
            <person name="Bergman C.M."/>
            <person name="Oliver B."/>
            <person name="Markow T.A."/>
            <person name="Kaufman T.C."/>
            <person name="Kellis M."/>
            <person name="Gelbart W."/>
            <person name="Iyer V.N."/>
            <person name="Pollard D.A."/>
            <person name="Sackton T.B."/>
            <person name="Larracuente A.M."/>
            <person name="Singh N.D."/>
            <person name="Abad J.P."/>
            <person name="Abt D.N."/>
            <person name="Adryan B."/>
            <person name="Aguade M."/>
            <person name="Akashi H."/>
            <person name="Anderson W.W."/>
            <person name="Aquadro C.F."/>
            <person name="Ardell D.H."/>
            <person name="Arguello R."/>
            <person name="Artieri C.G."/>
            <person name="Barbash D.A."/>
            <person name="Barker D."/>
            <person name="Barsanti P."/>
            <person name="Batterham P."/>
            <person name="Batzoglou S."/>
            <person name="Begun D."/>
            <person name="Bhutkar A."/>
            <person name="Blanco E."/>
            <person name="Bosak S.A."/>
            <person name="Bradley R.K."/>
            <person name="Brand A.D."/>
            <person name="Brent M.R."/>
            <person name="Brooks A.N."/>
            <person name="Brown R.H."/>
            <person name="Butlin R.K."/>
            <person name="Caggese C."/>
            <person name="Calvi B.R."/>
            <person name="Bernardo de Carvalho A."/>
            <person name="Caspi A."/>
            <person name="Castrezana S."/>
            <person name="Celniker S.E."/>
            <person name="Chang J.L."/>
            <person name="Chapple C."/>
            <person name="Chatterji S."/>
            <person name="Chinwalla A."/>
            <person name="Civetta A."/>
            <person name="Clifton S.W."/>
            <person name="Comeron J.M."/>
            <person name="Costello J.C."/>
            <person name="Coyne J.A."/>
            <person name="Daub J."/>
            <person name="David R.G."/>
            <person name="Delcher A.L."/>
            <person name="Delehaunty K."/>
            <person name="Do C.B."/>
            <person name="Ebling H."/>
            <person name="Edwards K."/>
            <person name="Eickbush T."/>
            <person name="Evans J.D."/>
            <person name="Filipski A."/>
            <person name="Findeiss S."/>
            <person name="Freyhult E."/>
            <person name="Fulton L."/>
            <person name="Fulton R."/>
            <person name="Garcia A.C."/>
            <person name="Gardiner A."/>
            <person name="Garfield D.A."/>
            <person name="Garvin B.E."/>
            <person name="Gibson G."/>
            <person name="Gilbert D."/>
            <person name="Gnerre S."/>
            <person name="Godfrey J."/>
            <person name="Good R."/>
            <person name="Gotea V."/>
            <person name="Gravely B."/>
            <person name="Greenberg A.J."/>
            <person name="Griffiths-Jones S."/>
            <person name="Gross S."/>
            <person name="Guigo R."/>
            <person name="Gustafson E.A."/>
            <person name="Haerty W."/>
            <person name="Hahn M.W."/>
            <person name="Halligan D.L."/>
            <person name="Halpern A.L."/>
            <person name="Halter G.M."/>
            <person name="Han M.V."/>
            <person name="Heger A."/>
            <person name="Hillier L."/>
            <person name="Hinrichs A.S."/>
            <person name="Holmes I."/>
            <person name="Hoskins R.A."/>
            <person name="Hubisz M.J."/>
            <person name="Hultmark D."/>
            <person name="Huntley M.A."/>
            <person name="Jaffe D.B."/>
            <person name="Jagadeeshan S."/>
            <person name="Jeck W.R."/>
            <person name="Johnson J."/>
            <person name="Jones C.D."/>
            <person name="Jordan W.C."/>
            <person name="Karpen G.H."/>
            <person name="Kataoka E."/>
            <person name="Keightley P.D."/>
            <person name="Kheradpour P."/>
            <person name="Kirkness E.F."/>
            <person name="Koerich L.B."/>
            <person name="Kristiansen K."/>
            <person name="Kudrna D."/>
            <person name="Kulathinal R.J."/>
            <person name="Kumar S."/>
            <person name="Kwok R."/>
            <person name="Lander E."/>
            <person name="Langley C.H."/>
            <person name="Lapoint R."/>
            <person name="Lazzaro B.P."/>
            <person name="Lee S.J."/>
            <person name="Levesque L."/>
            <person name="Li R."/>
            <person name="Lin C.F."/>
            <person name="Lin M.F."/>
            <person name="Lindblad-Toh K."/>
            <person name="Llopart A."/>
            <person name="Long M."/>
            <person name="Low L."/>
            <person name="Lozovsky E."/>
            <person name="Lu J."/>
            <person name="Luo M."/>
            <person name="Machado C.A."/>
            <person name="Makalowski W."/>
            <person name="Marzo M."/>
            <person name="Matsuda M."/>
            <person name="Matzkin L."/>
            <person name="McAllister B."/>
            <person name="McBride C.S."/>
            <person name="McKernan B."/>
            <person name="McKernan K."/>
            <person name="Mendez-Lago M."/>
            <person name="Minx P."/>
            <person name="Mollenhauer M.U."/>
            <person name="Montooth K."/>
            <person name="Mount S.M."/>
            <person name="Mu X."/>
            <person name="Myers E."/>
            <person name="Negre B."/>
            <person name="Newfeld S."/>
            <person name="Nielsen R."/>
            <person name="Noor M.A."/>
            <person name="O'Grady P."/>
            <person name="Pachter L."/>
            <person name="Papaceit M."/>
            <person name="Parisi M.J."/>
            <person name="Parisi M."/>
            <person name="Parts L."/>
            <person name="Pedersen J.S."/>
            <person name="Pesole G."/>
            <person name="Phillippy A.M."/>
            <person name="Ponting C.P."/>
            <person name="Pop M."/>
            <person name="Porcelli D."/>
            <person name="Powell J.R."/>
            <person name="Prohaska S."/>
            <person name="Pruitt K."/>
            <person name="Puig M."/>
            <person name="Quesneville H."/>
            <person name="Ram K.R."/>
            <person name="Rand D."/>
            <person name="Rasmussen M.D."/>
            <person name="Reed L.K."/>
            <person name="Reenan R."/>
            <person name="Reily A."/>
            <person name="Remington K.A."/>
            <person name="Rieger T.T."/>
            <person name="Ritchie M.G."/>
            <person name="Robin C."/>
            <person name="Rogers Y.H."/>
            <person name="Rohde C."/>
            <person name="Rozas J."/>
            <person name="Rubenfield M.J."/>
            <person name="Ruiz A."/>
            <person name="Russo S."/>
            <person name="Salzberg S.L."/>
            <person name="Sanchez-Gracia A."/>
            <person name="Saranga D.J."/>
            <person name="Sato H."/>
            <person name="Schaeffer S.W."/>
            <person name="Schatz M.C."/>
            <person name="Schlenke T."/>
            <person name="Schwartz R."/>
            <person name="Segarra C."/>
            <person name="Singh R.S."/>
            <person name="Sirot L."/>
            <person name="Sirota M."/>
            <person name="Sisneros N.B."/>
            <person name="Smith C.D."/>
            <person name="Smith T.F."/>
            <person name="Spieth J."/>
            <person name="Stage D.E."/>
            <person name="Stark A."/>
            <person name="Stephan W."/>
            <person name="Strausberg R.L."/>
            <person name="Strempel S."/>
            <person name="Sturgill D."/>
            <person name="Sutton G."/>
            <person name="Sutton G.G."/>
            <person name="Tao W."/>
            <person name="Teichmann S."/>
            <person name="Tobari Y.N."/>
            <person name="Tomimura Y."/>
            <person name="Tsolas J.M."/>
            <person name="Valente V.L."/>
            <person name="Venter E."/>
            <person name="Venter J.C."/>
            <person name="Vicario S."/>
            <person name="Vieira F.G."/>
            <person name="Vilella A.J."/>
            <person name="Villasante A."/>
            <person name="Walenz B."/>
            <person name="Wang J."/>
            <person name="Wasserman M."/>
            <person name="Watts T."/>
            <person name="Wilson D."/>
            <person name="Wilson R.K."/>
            <person name="Wing R.A."/>
            <person name="Wolfner M.F."/>
            <person name="Wong A."/>
            <person name="Wong G.K."/>
            <person name="Wu C.I."/>
            <person name="Wu G."/>
            <person name="Yamamoto D."/>
            <person name="Yang H.P."/>
            <person name="Yang S.P."/>
            <person name="Yorke J.A."/>
            <person name="Yoshida K."/>
            <person name="Zdobnov E."/>
            <person name="Zhang P."/>
            <person name="Zhang Y."/>
            <person name="Zimin A.V."/>
            <person name="Baldwin J."/>
            <person name="Abdouelleil A."/>
            <person name="Abdulkadir J."/>
            <person name="Abebe A."/>
            <person name="Abera B."/>
            <person name="Abreu J."/>
            <person name="Acer S.C."/>
            <person name="Aftuck L."/>
            <person name="Alexander A."/>
            <person name="An P."/>
            <person name="Anderson E."/>
            <person name="Anderson S."/>
            <person name="Arachi H."/>
            <person name="Azer M."/>
            <person name="Bachantsang P."/>
            <person name="Barry A."/>
            <person name="Bayul T."/>
            <person name="Berlin A."/>
            <person name="Bessette D."/>
            <person name="Bloom T."/>
            <person name="Blye J."/>
            <person name="Boguslavskiy L."/>
            <person name="Bonnet C."/>
            <person name="Boukhgalter B."/>
            <person name="Bourzgui I."/>
            <person name="Brown A."/>
            <person name="Cahill P."/>
            <person name="Channer S."/>
            <person name="Cheshatsang Y."/>
            <person name="Chuda L."/>
            <person name="Citroen M."/>
            <person name="Collymore A."/>
            <person name="Cooke P."/>
            <person name="Costello M."/>
            <person name="D'Aco K."/>
            <person name="Daza R."/>
            <person name="De Haan G."/>
            <person name="DeGray S."/>
            <person name="DeMaso C."/>
            <person name="Dhargay N."/>
            <person name="Dooley K."/>
            <person name="Dooley E."/>
            <person name="Doricent M."/>
            <person name="Dorje P."/>
            <person name="Dorjee K."/>
            <person name="Dupes A."/>
            <person name="Elong R."/>
            <person name="Falk J."/>
            <person name="Farina A."/>
            <person name="Faro S."/>
            <person name="Ferguson D."/>
            <person name="Fisher S."/>
            <person name="Foley C.D."/>
            <person name="Franke A."/>
            <person name="Friedrich D."/>
            <person name="Gadbois L."/>
            <person name="Gearin G."/>
            <person name="Gearin C.R."/>
            <person name="Giannoukos G."/>
            <person name="Goode T."/>
            <person name="Graham J."/>
            <person name="Grandbois E."/>
            <person name="Grewal S."/>
            <person name="Gyaltsen K."/>
            <person name="Hafez N."/>
            <person name="Hagos B."/>
            <person name="Hall J."/>
            <person name="Henson C."/>
            <person name="Hollinger A."/>
            <person name="Honan T."/>
            <person name="Huard M.D."/>
            <person name="Hughes L."/>
            <person name="Hurhula B."/>
            <person name="Husby M.E."/>
            <person name="Kamat A."/>
            <person name="Kanga B."/>
            <person name="Kashin S."/>
            <person name="Khazanovich D."/>
            <person name="Kisner P."/>
            <person name="Lance K."/>
            <person name="Lara M."/>
            <person name="Lee W."/>
            <person name="Lennon N."/>
            <person name="Letendre F."/>
            <person name="LeVine R."/>
            <person name="Lipovsky A."/>
            <person name="Liu X."/>
            <person name="Liu J."/>
            <person name="Liu S."/>
            <person name="Lokyitsang T."/>
            <person name="Lokyitsang Y."/>
            <person name="Lubonja R."/>
            <person name="Lui A."/>
            <person name="MacDonald P."/>
            <person name="Magnisalis V."/>
            <person name="Maru K."/>
            <person name="Matthews C."/>
            <person name="McCusker W."/>
            <person name="McDonough S."/>
            <person name="Mehta T."/>
            <person name="Meldrim J."/>
            <person name="Meneus L."/>
            <person name="Mihai O."/>
            <person name="Mihalev A."/>
            <person name="Mihova T."/>
            <person name="Mittelman R."/>
            <person name="Mlenga V."/>
            <person name="Montmayeur A."/>
            <person name="Mulrain L."/>
            <person name="Navidi A."/>
            <person name="Naylor J."/>
            <person name="Negash T."/>
            <person name="Nguyen T."/>
            <person name="Nguyen N."/>
            <person name="Nicol R."/>
            <person name="Norbu C."/>
            <person name="Norbu N."/>
            <person name="Novod N."/>
            <person name="O'Neill B."/>
            <person name="Osman S."/>
            <person name="Markiewicz E."/>
            <person name="Oyono O.L."/>
            <person name="Patti C."/>
            <person name="Phunkhang P."/>
            <person name="Pierre F."/>
            <person name="Priest M."/>
            <person name="Raghuraman S."/>
            <person name="Rege F."/>
            <person name="Reyes R."/>
            <person name="Rise C."/>
            <person name="Rogov P."/>
            <person name="Ross K."/>
            <person name="Ryan E."/>
            <person name="Settipalli S."/>
            <person name="Shea T."/>
            <person name="Sherpa N."/>
            <person name="Shi L."/>
            <person name="Shih D."/>
            <person name="Sparrow T."/>
            <person name="Spaulding J."/>
            <person name="Stalker J."/>
            <person name="Stange-Thomann N."/>
            <person name="Stavropoulos S."/>
            <person name="Stone C."/>
            <person name="Strader C."/>
            <person name="Tesfaye S."/>
            <person name="Thomson T."/>
            <person name="Thoulutsang Y."/>
            <person name="Thoulutsang D."/>
            <person name="Topham K."/>
            <person name="Topping I."/>
            <person name="Tsamla T."/>
            <person name="Vassiliev H."/>
            <person name="Vo A."/>
            <person name="Wangchuk T."/>
            <person name="Wangdi T."/>
            <person name="Weiand M."/>
            <person name="Wilkinson J."/>
            <person name="Wilson A."/>
            <person name="Yadav S."/>
            <person name="Young G."/>
            <person name="Yu Q."/>
            <person name="Zembek L."/>
            <person name="Zhong D."/>
            <person name="Zimmer A."/>
            <person name="Zwirko Z."/>
            <person name="Jaffe D.B."/>
            <person name="Alvarez P."/>
            <person name="Brockman W."/>
            <person name="Butler J."/>
            <person name="Chin C."/>
            <person name="Gnerre S."/>
            <person name="Grabherr M."/>
            <person name="Kleber M."/>
            <person name="Mauceli E."/>
            <person name="MacCallum I."/>
        </authorList>
    </citation>
    <scope>NUCLEOTIDE SEQUENCE [LARGE SCALE GENOMIC DNA]</scope>
    <source>
        <strain evidence="12">Tucson 15287-2541.00</strain>
    </source>
</reference>
<sequence>MSPPPIYANLGSSARSLLNWRYHSGLWQLDCSTMTNSGMEFLTTGFANQDASKVFGSFQNKLNIYNYGITLTKGWNTDNQLFGEIKQRNNIVEGLMLKLEGRLQPSTGSKDGAFSAGYEGNDHTILGKIEIKNNPVLSLSLVLRDNEFLGGVACDYDLSADGGGMSLKGALGWSDALTSLHVELLNNESLLFSLFHKFNHRFFTAIQIDNVSEGRHLNMDLGMTYQLSGNALIRAKINNKNEIGLGYENQLRPGITWSISSILDGKNLNDGNHKFGVGLSLAC</sequence>
<dbReference type="OrthoDB" id="7827681at2759"/>
<dbReference type="CDD" id="cd07306">
    <property type="entry name" value="Porin3_VDAC"/>
    <property type="match status" value="1"/>
</dbReference>
<dbReference type="FunFam" id="2.40.160.10:FF:000012">
    <property type="entry name" value="Voltage-dependent anion-selective channel"/>
    <property type="match status" value="1"/>
</dbReference>
<keyword evidence="5" id="KW-0812">Transmembrane</keyword>
<dbReference type="EMBL" id="CH916377">
    <property type="protein sequence ID" value="EDV90559.1"/>
    <property type="molecule type" value="Genomic_DNA"/>
</dbReference>
<dbReference type="Gene3D" id="2.40.160.10">
    <property type="entry name" value="Porin"/>
    <property type="match status" value="1"/>
</dbReference>
<evidence type="ECO:0000256" key="2">
    <source>
        <dbReference type="ARBA" id="ARBA00007780"/>
    </source>
</evidence>
<evidence type="ECO:0000256" key="1">
    <source>
        <dbReference type="ARBA" id="ARBA00004294"/>
    </source>
</evidence>
<dbReference type="OMA" id="FRASGWI"/>
<evidence type="ECO:0000313" key="11">
    <source>
        <dbReference type="EMBL" id="EDV90559.1"/>
    </source>
</evidence>
<dbReference type="GO" id="GO:0015288">
    <property type="term" value="F:porin activity"/>
    <property type="evidence" value="ECO:0007669"/>
    <property type="project" value="UniProtKB-KW"/>
</dbReference>
<comment type="similarity">
    <text evidence="2">Belongs to the eukaryotic mitochondrial porin family.</text>
</comment>
<dbReference type="PANTHER" id="PTHR11743">
    <property type="entry name" value="VOLTAGE-DEPENDENT ANION-SELECTIVE CHANNEL"/>
    <property type="match status" value="1"/>
</dbReference>
<gene>
    <name evidence="11" type="primary">Dgri\GH14201</name>
    <name evidence="11" type="ORF">Dgri_GH14201</name>
</gene>
<evidence type="ECO:0000256" key="5">
    <source>
        <dbReference type="ARBA" id="ARBA00022692"/>
    </source>
</evidence>
<evidence type="ECO:0000256" key="6">
    <source>
        <dbReference type="ARBA" id="ARBA00022787"/>
    </source>
</evidence>